<evidence type="ECO:0000313" key="14">
    <source>
        <dbReference type="EMBL" id="CAH2311858.1"/>
    </source>
</evidence>
<sequence>MAYWNIFYLILTSLVLHTTKCSMVKVNNGGYEDIVIAINPALKEDSRIIDSIQNMVKEATQYLFQATKKRLFIRNVKILIPSTWSSNNYTKPTTETYDKADVIVADPYLKYGNDPYTLQYGLCGEQGRYIHLTPSFLLDDNLISVYGPRGRVLVHEWAHLRWGVFDEYSYDNPYYIHGSFKVEATRCSLDIFGINILQPNQCQGTSCPTKACNFDSKTGLYEEGCVFVPDIYQFGQESIMYAQALTDVQGAPEVSAFCDDSNHNTEAPNLHNRMCDSRSTWSVIMDSSDITSTTPSTTNNIPIPSFTMLQNRDRVVTLVIDVSGSMSLNDRIGRLRQAADVFLIQIIETNTYVGIVQFCNIASVISPLKNLTKNQKEVFKAMIPSSTMNERTDICAGIRLGIEVNKGQDGTSYGTELVLLTDGEDNNDTRLCFSDIKNSGVIIHVIAVGPNAEKELEEISTMTGGLQFLASDMVDANGLIDAFSGISAADGDVFKKSIQLESSAFKIQPNECLSGTVYIDLTVGNDTFFLVTWQDSVPSIHLQDPMRKIYTTEQFSSDVTSKLSRLEIPGTAERGPWLYRICNNNTLNQVLGIIVNSKAADFSIPPIIVNAHMNKETNSYPNPMVVYALVKQGLMPVTGVNVTAIIESDNGNVEILELLDNGAGADVAKNDGIYTRYFIAFSTNGRYSLKVQVRGEDTKSRLALPKNQAFYMPGYAERGTITMNAPKPLVNESDLQLNVGVFVRTSSGGSFIVSNVPLGPQVDTIKPCKITDLAAKTSGYTIVISWTATGDDLDQGTANKYDLRTCVNPNDLRNNFESCYLVNMAGVKPQLAGSHETFTFVPGNMVVANGSILHFALIAIDKVSQKSSISNIAQAAIFISRVQPTTTPKPTTSTVKTSKYTTTSIILPPSDGCPSGLSVTAWTVIVCAIIIVTCLIVCIIICITSCLMRKGKKI</sequence>
<keyword evidence="7" id="KW-0862">Zinc</keyword>
<feature type="domain" description="VWFA" evidence="13">
    <location>
        <begin position="315"/>
        <end position="483"/>
    </location>
</feature>
<evidence type="ECO:0000256" key="2">
    <source>
        <dbReference type="ARBA" id="ARBA00022448"/>
    </source>
</evidence>
<evidence type="ECO:0000256" key="5">
    <source>
        <dbReference type="ARBA" id="ARBA00022729"/>
    </source>
</evidence>
<evidence type="ECO:0000256" key="8">
    <source>
        <dbReference type="ARBA" id="ARBA00023049"/>
    </source>
</evidence>
<dbReference type="NCBIfam" id="NF041940">
    <property type="entry name" value="choice_anch_X"/>
    <property type="match status" value="1"/>
</dbReference>
<keyword evidence="8" id="KW-0482">Metalloprotease</keyword>
<dbReference type="NCBIfam" id="TIGR00868">
    <property type="entry name" value="hCaCC"/>
    <property type="match status" value="1"/>
</dbReference>
<keyword evidence="9" id="KW-0325">Glycoprotein</keyword>
<dbReference type="GO" id="GO:0006508">
    <property type="term" value="P:proteolysis"/>
    <property type="evidence" value="ECO:0007669"/>
    <property type="project" value="UniProtKB-KW"/>
</dbReference>
<evidence type="ECO:0000256" key="11">
    <source>
        <dbReference type="SAM" id="Phobius"/>
    </source>
</evidence>
<dbReference type="SMART" id="SM00327">
    <property type="entry name" value="VWA"/>
    <property type="match status" value="1"/>
</dbReference>
<proteinExistence type="inferred from homology"/>
<dbReference type="Pfam" id="PF00092">
    <property type="entry name" value="VWA"/>
    <property type="match status" value="1"/>
</dbReference>
<dbReference type="PROSITE" id="PS50234">
    <property type="entry name" value="VWFA"/>
    <property type="match status" value="1"/>
</dbReference>
<keyword evidence="10" id="KW-0868">Chloride</keyword>
<dbReference type="InterPro" id="IPR002035">
    <property type="entry name" value="VWF_A"/>
</dbReference>
<evidence type="ECO:0000256" key="1">
    <source>
        <dbReference type="ARBA" id="ARBA00006398"/>
    </source>
</evidence>
<keyword evidence="15" id="KW-1185">Reference proteome</keyword>
<dbReference type="InterPro" id="IPR013642">
    <property type="entry name" value="CLCA_N"/>
</dbReference>
<dbReference type="GO" id="GO:0008237">
    <property type="term" value="F:metallopeptidase activity"/>
    <property type="evidence" value="ECO:0007669"/>
    <property type="project" value="UniProtKB-KW"/>
</dbReference>
<feature type="transmembrane region" description="Helical" evidence="11">
    <location>
        <begin position="921"/>
        <end position="948"/>
    </location>
</feature>
<dbReference type="GO" id="GO:0046872">
    <property type="term" value="F:metal ion binding"/>
    <property type="evidence" value="ECO:0007669"/>
    <property type="project" value="UniProtKB-KW"/>
</dbReference>
<dbReference type="PANTHER" id="PTHR10579:SF169">
    <property type="entry name" value="CALCIUM-ACTIVATED CHLORIDE CHANNEL REGULATOR 1"/>
    <property type="match status" value="1"/>
</dbReference>
<organism evidence="14 15">
    <name type="scientific">Pelobates cultripes</name>
    <name type="common">Western spadefoot toad</name>
    <dbReference type="NCBI Taxonomy" id="61616"/>
    <lineage>
        <taxon>Eukaryota</taxon>
        <taxon>Metazoa</taxon>
        <taxon>Chordata</taxon>
        <taxon>Craniata</taxon>
        <taxon>Vertebrata</taxon>
        <taxon>Euteleostomi</taxon>
        <taxon>Amphibia</taxon>
        <taxon>Batrachia</taxon>
        <taxon>Anura</taxon>
        <taxon>Pelobatoidea</taxon>
        <taxon>Pelobatidae</taxon>
        <taxon>Pelobates</taxon>
    </lineage>
</organism>
<dbReference type="EMBL" id="OW240919">
    <property type="protein sequence ID" value="CAH2311858.1"/>
    <property type="molecule type" value="Genomic_DNA"/>
</dbReference>
<reference evidence="14" key="1">
    <citation type="submission" date="2022-03" db="EMBL/GenBank/DDBJ databases">
        <authorList>
            <person name="Alioto T."/>
            <person name="Alioto T."/>
            <person name="Gomez Garrido J."/>
        </authorList>
    </citation>
    <scope>NUCLEOTIDE SEQUENCE</scope>
</reference>
<keyword evidence="2" id="KW-0813">Transport</keyword>
<evidence type="ECO:0000256" key="9">
    <source>
        <dbReference type="ARBA" id="ARBA00023180"/>
    </source>
</evidence>
<keyword evidence="4" id="KW-0479">Metal-binding</keyword>
<keyword evidence="11" id="KW-0812">Transmembrane</keyword>
<keyword evidence="5 12" id="KW-0732">Signal</keyword>
<evidence type="ECO:0000256" key="12">
    <source>
        <dbReference type="SAM" id="SignalP"/>
    </source>
</evidence>
<accession>A0AAD1SUG8</accession>
<dbReference type="GO" id="GO:0005229">
    <property type="term" value="F:intracellularly calcium-gated chloride channel activity"/>
    <property type="evidence" value="ECO:0007669"/>
    <property type="project" value="InterPro"/>
</dbReference>
<evidence type="ECO:0000259" key="13">
    <source>
        <dbReference type="PROSITE" id="PS50234"/>
    </source>
</evidence>
<dbReference type="AlphaFoldDB" id="A0AAD1SUG8"/>
<evidence type="ECO:0000256" key="7">
    <source>
        <dbReference type="ARBA" id="ARBA00022833"/>
    </source>
</evidence>
<protein>
    <submittedName>
        <fullName evidence="14">Epithelial chloride channel -like</fullName>
    </submittedName>
</protein>
<dbReference type="Pfam" id="PF08434">
    <property type="entry name" value="CLCA"/>
    <property type="match status" value="1"/>
</dbReference>
<dbReference type="PANTHER" id="PTHR10579">
    <property type="entry name" value="CALCIUM-ACTIVATED CHLORIDE CHANNEL REGULATOR"/>
    <property type="match status" value="1"/>
</dbReference>
<gene>
    <name evidence="14" type="ORF">PECUL_23A027417</name>
</gene>
<feature type="chain" id="PRO_5042242093" evidence="12">
    <location>
        <begin position="22"/>
        <end position="954"/>
    </location>
</feature>
<dbReference type="Gene3D" id="3.40.50.410">
    <property type="entry name" value="von Willebrand factor, type A domain"/>
    <property type="match status" value="1"/>
</dbReference>
<name>A0AAD1SUG8_PELCU</name>
<feature type="signal peptide" evidence="12">
    <location>
        <begin position="1"/>
        <end position="21"/>
    </location>
</feature>
<dbReference type="Proteomes" id="UP001295444">
    <property type="component" value="Chromosome 08"/>
</dbReference>
<keyword evidence="11" id="KW-0472">Membrane</keyword>
<dbReference type="InterPro" id="IPR036465">
    <property type="entry name" value="vWFA_dom_sf"/>
</dbReference>
<dbReference type="SUPFAM" id="SSF53300">
    <property type="entry name" value="vWA-like"/>
    <property type="match status" value="1"/>
</dbReference>
<evidence type="ECO:0000256" key="6">
    <source>
        <dbReference type="ARBA" id="ARBA00022801"/>
    </source>
</evidence>
<evidence type="ECO:0000256" key="10">
    <source>
        <dbReference type="ARBA" id="ARBA00023214"/>
    </source>
</evidence>
<evidence type="ECO:0000256" key="4">
    <source>
        <dbReference type="ARBA" id="ARBA00022723"/>
    </source>
</evidence>
<dbReference type="GO" id="GO:0005886">
    <property type="term" value="C:plasma membrane"/>
    <property type="evidence" value="ECO:0007669"/>
    <property type="project" value="TreeGrafter"/>
</dbReference>
<evidence type="ECO:0000313" key="15">
    <source>
        <dbReference type="Proteomes" id="UP001295444"/>
    </source>
</evidence>
<keyword evidence="11" id="KW-1133">Transmembrane helix</keyword>
<keyword evidence="6" id="KW-0378">Hydrolase</keyword>
<dbReference type="InterPro" id="IPR004727">
    <property type="entry name" value="CLCA_chordata"/>
</dbReference>
<dbReference type="CDD" id="cd00198">
    <property type="entry name" value="vWFA"/>
    <property type="match status" value="1"/>
</dbReference>
<dbReference type="InterPro" id="IPR051266">
    <property type="entry name" value="CLCR"/>
</dbReference>
<keyword evidence="3" id="KW-0645">Protease</keyword>
<comment type="similarity">
    <text evidence="1">Belongs to the CLCR family.</text>
</comment>
<evidence type="ECO:0000256" key="3">
    <source>
        <dbReference type="ARBA" id="ARBA00022670"/>
    </source>
</evidence>